<feature type="compositionally biased region" description="Low complexity" evidence="5">
    <location>
        <begin position="209"/>
        <end position="222"/>
    </location>
</feature>
<dbReference type="PROSITE" id="PS00678">
    <property type="entry name" value="WD_REPEATS_1"/>
    <property type="match status" value="1"/>
</dbReference>
<dbReference type="CDD" id="cd16692">
    <property type="entry name" value="mRING-H2-C3H3C2_WDR59"/>
    <property type="match status" value="1"/>
</dbReference>
<reference evidence="8" key="1">
    <citation type="submission" date="2025-08" db="UniProtKB">
        <authorList>
            <consortium name="RefSeq"/>
        </authorList>
    </citation>
    <scope>IDENTIFICATION</scope>
    <source>
        <tissue evidence="8">Muscle</tissue>
    </source>
</reference>
<protein>
    <submittedName>
        <fullName evidence="8">GATOR complex protein WDR59-like</fullName>
    </submittedName>
</protein>
<dbReference type="SMART" id="SM00320">
    <property type="entry name" value="WD40"/>
    <property type="match status" value="2"/>
</dbReference>
<gene>
    <name evidence="8" type="primary">LOC106463338</name>
</gene>
<dbReference type="PANTHER" id="PTHR46170:SF1">
    <property type="entry name" value="GATOR COMPLEX PROTEIN WDR59"/>
    <property type="match status" value="1"/>
</dbReference>
<evidence type="ECO:0000256" key="2">
    <source>
        <dbReference type="ARBA" id="ARBA00022737"/>
    </source>
</evidence>
<feature type="domain" description="RWD" evidence="6">
    <location>
        <begin position="227"/>
        <end position="329"/>
    </location>
</feature>
<proteinExistence type="inferred from homology"/>
<dbReference type="InterPro" id="IPR006575">
    <property type="entry name" value="RWD_dom"/>
</dbReference>
<evidence type="ECO:0000313" key="8">
    <source>
        <dbReference type="RefSeq" id="XP_013778815.1"/>
    </source>
</evidence>
<feature type="region of interest" description="Disordered" evidence="5">
    <location>
        <begin position="461"/>
        <end position="483"/>
    </location>
</feature>
<dbReference type="InterPro" id="IPR049567">
    <property type="entry name" value="WDR59-like"/>
</dbReference>
<dbReference type="PROSITE" id="PS50082">
    <property type="entry name" value="WD_REPEATS_2"/>
    <property type="match status" value="1"/>
</dbReference>
<dbReference type="InterPro" id="IPR049566">
    <property type="entry name" value="WDR59_RTC1-like_RING_Znf"/>
</dbReference>
<evidence type="ECO:0000313" key="7">
    <source>
        <dbReference type="Proteomes" id="UP000694941"/>
    </source>
</evidence>
<feature type="compositionally biased region" description="Basic residues" evidence="5">
    <location>
        <begin position="461"/>
        <end position="476"/>
    </location>
</feature>
<organism evidence="7 8">
    <name type="scientific">Limulus polyphemus</name>
    <name type="common">Atlantic horseshoe crab</name>
    <dbReference type="NCBI Taxonomy" id="6850"/>
    <lineage>
        <taxon>Eukaryota</taxon>
        <taxon>Metazoa</taxon>
        <taxon>Ecdysozoa</taxon>
        <taxon>Arthropoda</taxon>
        <taxon>Chelicerata</taxon>
        <taxon>Merostomata</taxon>
        <taxon>Xiphosura</taxon>
        <taxon>Limulidae</taxon>
        <taxon>Limulus</taxon>
    </lineage>
</organism>
<dbReference type="Pfam" id="PF17120">
    <property type="entry name" value="zf-RING_16"/>
    <property type="match status" value="1"/>
</dbReference>
<accession>A0ABM1BBS6</accession>
<dbReference type="InterPro" id="IPR039456">
    <property type="entry name" value="WDR59_mRING-H2-C3H3C2"/>
</dbReference>
<dbReference type="InterPro" id="IPR019775">
    <property type="entry name" value="WD40_repeat_CS"/>
</dbReference>
<dbReference type="InterPro" id="IPR036322">
    <property type="entry name" value="WD40_repeat_dom_sf"/>
</dbReference>
<evidence type="ECO:0000256" key="5">
    <source>
        <dbReference type="SAM" id="MobiDB-lite"/>
    </source>
</evidence>
<keyword evidence="7" id="KW-1185">Reference proteome</keyword>
<evidence type="ECO:0000259" key="6">
    <source>
        <dbReference type="PROSITE" id="PS50908"/>
    </source>
</evidence>
<feature type="compositionally biased region" description="Polar residues" evidence="5">
    <location>
        <begin position="176"/>
        <end position="197"/>
    </location>
</feature>
<feature type="non-terminal residue" evidence="8">
    <location>
        <position position="1"/>
    </location>
</feature>
<evidence type="ECO:0000256" key="4">
    <source>
        <dbReference type="PROSITE-ProRule" id="PRU00221"/>
    </source>
</evidence>
<dbReference type="PROSITE" id="PS50908">
    <property type="entry name" value="RWD"/>
    <property type="match status" value="1"/>
</dbReference>
<sequence length="849" mass="94820">KGTSPIQYIAAHLSKIYGLDWSPTQEHQLASCGQDYSVKFWDVTNPRKVESTLVSGAPVWRARYTPFGEGMITAVVPQLRRGENSLILWNTSNLSNPVHTFVGHSDVVLEFEWSKLGEESKDYQLLTWSKDQSLRIWSIDSQLQQLCGHEVFLEEEGEFLSLGAVAVNDLDAAETTSQASQTSLRDTDGTGQITPPKTTDKKDNSSNNQKSPAAQSPLPSQPQTLQQEFTLINLNIPNISIDEMDPIKRTCTVTAVNGKHCVCLKLTFPASYPYKAPPTFQFSKRTTVDNNLKTKLIKVLRTTSVQQVKRNRSCLEPCLRQLVATLESCTSDGQDQQNQTSPFHIEPGKEQYPGINVPVYGSFQDASVPFPRTSGARFCGSDFLVCFGRPPHLQRMNVPTELTPRSLSALGAYLSSHILPIKSRSTPSSSQYHLMYPPVARSPTGDSSVSISSFYYQDRAHKQKIDRKHSRNKRERRSSSQTQTSTLGTVMLYSVLGLIPISPALAQHYVLGGDTQTICKKNASVAAEFGRKDLVQVWQLAALIASTELSPSSDPDDGVPWSQHPFGRRLLQSLINHFIKIHDIQTAAMICCVFHSCQENIVKRSHSVIDIGLTSHLSGKWWQKEPATGGSMVPDSQLQVSRTLSCRALLQVAKVLTARPSGSPYHTVVPTDNSWDGWSLVSKTKRNRSNSWTDSVEEFRLLDAIFKTKEAEQEKHESCVKLLDPQLATQYDQFKKTYAEILYRWKLLEQRAMVLKNVLTVPEKHKGVEFVTDCQHCHKDGRGAQCFHCKEYNFQCVICHVSVKGSSNFCLVCGHGGHTHHMLAWFQEMEVCPSGCGCHCIEKSDIFGP</sequence>
<evidence type="ECO:0000256" key="1">
    <source>
        <dbReference type="ARBA" id="ARBA00022574"/>
    </source>
</evidence>
<dbReference type="InterPro" id="IPR001680">
    <property type="entry name" value="WD40_rpt"/>
</dbReference>
<comment type="similarity">
    <text evidence="3">Belongs to the WD repeat WDR59 family.</text>
</comment>
<dbReference type="Pfam" id="PF00400">
    <property type="entry name" value="WD40"/>
    <property type="match status" value="1"/>
</dbReference>
<dbReference type="RefSeq" id="XP_013778815.1">
    <property type="nucleotide sequence ID" value="XM_013923361.2"/>
</dbReference>
<dbReference type="Gene3D" id="2.130.10.10">
    <property type="entry name" value="YVTN repeat-like/Quinoprotein amine dehydrogenase"/>
    <property type="match status" value="1"/>
</dbReference>
<dbReference type="PROSITE" id="PS50294">
    <property type="entry name" value="WD_REPEATS_REGION"/>
    <property type="match status" value="1"/>
</dbReference>
<evidence type="ECO:0000256" key="3">
    <source>
        <dbReference type="ARBA" id="ARBA00038452"/>
    </source>
</evidence>
<feature type="repeat" description="WD" evidence="4">
    <location>
        <begin position="9"/>
        <end position="51"/>
    </location>
</feature>
<dbReference type="InterPro" id="IPR015943">
    <property type="entry name" value="WD40/YVTN_repeat-like_dom_sf"/>
</dbReference>
<name>A0ABM1BBS6_LIMPO</name>
<dbReference type="Proteomes" id="UP000694941">
    <property type="component" value="Unplaced"/>
</dbReference>
<dbReference type="PANTHER" id="PTHR46170">
    <property type="entry name" value="GATOR COMPLEX PROTEIN WDR59"/>
    <property type="match status" value="1"/>
</dbReference>
<feature type="region of interest" description="Disordered" evidence="5">
    <location>
        <begin position="176"/>
        <end position="222"/>
    </location>
</feature>
<keyword evidence="1 4" id="KW-0853">WD repeat</keyword>
<dbReference type="GeneID" id="106463338"/>
<dbReference type="SUPFAM" id="SSF50978">
    <property type="entry name" value="WD40 repeat-like"/>
    <property type="match status" value="1"/>
</dbReference>
<keyword evidence="2" id="KW-0677">Repeat</keyword>